<dbReference type="RefSeq" id="WP_347306021.1">
    <property type="nucleotide sequence ID" value="NZ_JBAJEX010000001.1"/>
</dbReference>
<dbReference type="PANTHER" id="PTHR22602:SF0">
    <property type="entry name" value="TRANSFERASE CAF17, MITOCHONDRIAL-RELATED"/>
    <property type="match status" value="1"/>
</dbReference>
<dbReference type="Gene3D" id="3.30.70.1400">
    <property type="entry name" value="Aminomethyltransferase beta-barrel domains"/>
    <property type="match status" value="1"/>
</dbReference>
<accession>A0ABV0ECC0</accession>
<dbReference type="InterPro" id="IPR017703">
    <property type="entry name" value="YgfZ/GCV_T_CS"/>
</dbReference>
<dbReference type="PANTHER" id="PTHR22602">
    <property type="entry name" value="TRANSFERASE CAF17, MITOCHONDRIAL-RELATED"/>
    <property type="match status" value="1"/>
</dbReference>
<gene>
    <name evidence="2" type="ORF">V6E02_00315</name>
</gene>
<dbReference type="SUPFAM" id="SSF101790">
    <property type="entry name" value="Aminomethyltransferase beta-barrel domain"/>
    <property type="match status" value="1"/>
</dbReference>
<dbReference type="InterPro" id="IPR006222">
    <property type="entry name" value="GCVT_N"/>
</dbReference>
<name>A0ABV0ECC0_9BURK</name>
<dbReference type="Gene3D" id="2.40.30.160">
    <property type="match status" value="1"/>
</dbReference>
<dbReference type="Gene3D" id="3.30.70.1630">
    <property type="match status" value="1"/>
</dbReference>
<sequence>MNSDWQQFLQSRGAFIENGQVVHFGEPAEDIRRSGSEPILADLSHFALIRFTGEDAQTFLQGQLSNDVRLLNGRNSQWAAYCTPKGRMLATFLLWKDDADGYLMQLPTSLREPVQKRLSMFVLRARVKISDASDEWVRLGVAGPGAAQIVEAQFESVPGAAHELLATTAGSVLRLAGECFELLCAPEQAPKLWTALAAHCRPVGSSRWDWHLIRAGIPVVLPQTQEEFVPQMANFELVGGVNFKKGCYPGQEIVARTQYLGKLKRRMYLAHLDSEQAPMPGDPLYSADMQEQASGMVVNAAPAPEGGYDLLAVIQTSSAASEPIHWKSLDGPVLHLLKLPYPISA</sequence>
<dbReference type="Pfam" id="PF01571">
    <property type="entry name" value="GCV_T"/>
    <property type="match status" value="1"/>
</dbReference>
<dbReference type="Proteomes" id="UP001482231">
    <property type="component" value="Unassembled WGS sequence"/>
</dbReference>
<feature type="domain" description="GCVT N-terminal" evidence="1">
    <location>
        <begin position="39"/>
        <end position="204"/>
    </location>
</feature>
<dbReference type="EMBL" id="JBAJEX010000001">
    <property type="protein sequence ID" value="MEO1765665.1"/>
    <property type="molecule type" value="Genomic_DNA"/>
</dbReference>
<reference evidence="2 3" key="1">
    <citation type="submission" date="2024-02" db="EMBL/GenBank/DDBJ databases">
        <title>New thermophilic sulfur-oxidizing bacteria from a hot springs of the Uzon caldera (Kamchatka, Russia).</title>
        <authorList>
            <person name="Dukat A.M."/>
            <person name="Elcheninov A.G."/>
            <person name="Frolov E.N."/>
        </authorList>
    </citation>
    <scope>NUCLEOTIDE SEQUENCE [LARGE SCALE GENOMIC DNA]</scope>
    <source>
        <strain evidence="2 3">AK1</strain>
    </source>
</reference>
<organism evidence="2 3">
    <name type="scientific">Thiobacter aerophilum</name>
    <dbReference type="NCBI Taxonomy" id="3121275"/>
    <lineage>
        <taxon>Bacteria</taxon>
        <taxon>Pseudomonadati</taxon>
        <taxon>Pseudomonadota</taxon>
        <taxon>Betaproteobacteria</taxon>
        <taxon>Burkholderiales</taxon>
        <taxon>Thiobacteraceae</taxon>
        <taxon>Thiobacter</taxon>
    </lineage>
</organism>
<comment type="caution">
    <text evidence="2">The sequence shown here is derived from an EMBL/GenBank/DDBJ whole genome shotgun (WGS) entry which is preliminary data.</text>
</comment>
<evidence type="ECO:0000313" key="2">
    <source>
        <dbReference type="EMBL" id="MEO1765665.1"/>
    </source>
</evidence>
<dbReference type="InterPro" id="IPR029043">
    <property type="entry name" value="GcvT/YgfZ_C"/>
</dbReference>
<keyword evidence="3" id="KW-1185">Reference proteome</keyword>
<evidence type="ECO:0000259" key="1">
    <source>
        <dbReference type="Pfam" id="PF01571"/>
    </source>
</evidence>
<evidence type="ECO:0000313" key="3">
    <source>
        <dbReference type="Proteomes" id="UP001482231"/>
    </source>
</evidence>
<protein>
    <submittedName>
        <fullName evidence="2">Folate-binding protein YgfZ</fullName>
    </submittedName>
</protein>
<dbReference type="InterPro" id="IPR045179">
    <property type="entry name" value="YgfZ/GcvT"/>
</dbReference>
<proteinExistence type="predicted"/>
<dbReference type="SUPFAM" id="SSF103025">
    <property type="entry name" value="Folate-binding domain"/>
    <property type="match status" value="1"/>
</dbReference>
<dbReference type="NCBIfam" id="TIGR03317">
    <property type="entry name" value="ygfZ_signature"/>
    <property type="match status" value="1"/>
</dbReference>